<protein>
    <recommendedName>
        <fullName evidence="1">peptide chain release factor N(5)-glutamine methyltransferase</fullName>
        <ecNumber evidence="1">2.1.1.297</ecNumber>
    </recommendedName>
</protein>
<dbReference type="Gene3D" id="3.40.50.150">
    <property type="entry name" value="Vaccinia Virus protein VP39"/>
    <property type="match status" value="1"/>
</dbReference>
<comment type="catalytic activity">
    <reaction evidence="5">
        <text>L-glutaminyl-[peptide chain release factor] + S-adenosyl-L-methionine = N(5)-methyl-L-glutaminyl-[peptide chain release factor] + S-adenosyl-L-homocysteine + H(+)</text>
        <dbReference type="Rhea" id="RHEA:42896"/>
        <dbReference type="Rhea" id="RHEA-COMP:10271"/>
        <dbReference type="Rhea" id="RHEA-COMP:10272"/>
        <dbReference type="ChEBI" id="CHEBI:15378"/>
        <dbReference type="ChEBI" id="CHEBI:30011"/>
        <dbReference type="ChEBI" id="CHEBI:57856"/>
        <dbReference type="ChEBI" id="CHEBI:59789"/>
        <dbReference type="ChEBI" id="CHEBI:61891"/>
        <dbReference type="EC" id="2.1.1.297"/>
    </reaction>
</comment>
<organism evidence="7 8">
    <name type="scientific">Candidatus Daviesbacteria bacterium RIFCSPLOWO2_01_FULL_39_12</name>
    <dbReference type="NCBI Taxonomy" id="1797785"/>
    <lineage>
        <taxon>Bacteria</taxon>
        <taxon>Candidatus Daviesiibacteriota</taxon>
    </lineage>
</organism>
<dbReference type="InterPro" id="IPR007848">
    <property type="entry name" value="Small_mtfrase_dom"/>
</dbReference>
<reference evidence="7 8" key="1">
    <citation type="journal article" date="2016" name="Nat. Commun.">
        <title>Thousands of microbial genomes shed light on interconnected biogeochemical processes in an aquifer system.</title>
        <authorList>
            <person name="Anantharaman K."/>
            <person name="Brown C.T."/>
            <person name="Hug L.A."/>
            <person name="Sharon I."/>
            <person name="Castelle C.J."/>
            <person name="Probst A.J."/>
            <person name="Thomas B.C."/>
            <person name="Singh A."/>
            <person name="Wilkins M.J."/>
            <person name="Karaoz U."/>
            <person name="Brodie E.L."/>
            <person name="Williams K.H."/>
            <person name="Hubbard S.S."/>
            <person name="Banfield J.F."/>
        </authorList>
    </citation>
    <scope>NUCLEOTIDE SEQUENCE [LARGE SCALE GENOMIC DNA]</scope>
</reference>
<dbReference type="STRING" id="1797785.A3B45_05465"/>
<proteinExistence type="predicted"/>
<comment type="caution">
    <text evidence="7">The sequence shown here is derived from an EMBL/GenBank/DDBJ whole genome shotgun (WGS) entry which is preliminary data.</text>
</comment>
<dbReference type="EC" id="2.1.1.297" evidence="1"/>
<dbReference type="GO" id="GO:0102559">
    <property type="term" value="F:peptide chain release factor N(5)-glutamine methyltransferase activity"/>
    <property type="evidence" value="ECO:0007669"/>
    <property type="project" value="UniProtKB-EC"/>
</dbReference>
<evidence type="ECO:0000313" key="7">
    <source>
        <dbReference type="EMBL" id="OGE44196.1"/>
    </source>
</evidence>
<accession>A0A1F5KTE8</accession>
<evidence type="ECO:0000256" key="4">
    <source>
        <dbReference type="ARBA" id="ARBA00022691"/>
    </source>
</evidence>
<gene>
    <name evidence="7" type="ORF">A3B45_05465</name>
</gene>
<feature type="domain" description="Methyltransferase small" evidence="6">
    <location>
        <begin position="60"/>
        <end position="138"/>
    </location>
</feature>
<evidence type="ECO:0000313" key="8">
    <source>
        <dbReference type="Proteomes" id="UP000178565"/>
    </source>
</evidence>
<dbReference type="InterPro" id="IPR004556">
    <property type="entry name" value="HemK-like"/>
</dbReference>
<keyword evidence="3" id="KW-0808">Transferase</keyword>
<evidence type="ECO:0000256" key="1">
    <source>
        <dbReference type="ARBA" id="ARBA00012771"/>
    </source>
</evidence>
<dbReference type="PANTHER" id="PTHR18895">
    <property type="entry name" value="HEMK METHYLTRANSFERASE"/>
    <property type="match status" value="1"/>
</dbReference>
<keyword evidence="2" id="KW-0489">Methyltransferase</keyword>
<dbReference type="NCBIfam" id="TIGR00536">
    <property type="entry name" value="hemK_fam"/>
    <property type="match status" value="1"/>
</dbReference>
<dbReference type="InterPro" id="IPR050320">
    <property type="entry name" value="N5-glutamine_MTase"/>
</dbReference>
<dbReference type="CDD" id="cd02440">
    <property type="entry name" value="AdoMet_MTases"/>
    <property type="match status" value="1"/>
</dbReference>
<evidence type="ECO:0000259" key="6">
    <source>
        <dbReference type="Pfam" id="PF05175"/>
    </source>
</evidence>
<dbReference type="EMBL" id="MFDM01000006">
    <property type="protein sequence ID" value="OGE44196.1"/>
    <property type="molecule type" value="Genomic_DNA"/>
</dbReference>
<name>A0A1F5KTE8_9BACT</name>
<dbReference type="InterPro" id="IPR029063">
    <property type="entry name" value="SAM-dependent_MTases_sf"/>
</dbReference>
<dbReference type="Pfam" id="PF05175">
    <property type="entry name" value="MTS"/>
    <property type="match status" value="1"/>
</dbReference>
<dbReference type="Proteomes" id="UP000178565">
    <property type="component" value="Unassembled WGS sequence"/>
</dbReference>
<dbReference type="AlphaFoldDB" id="A0A1F5KTE8"/>
<dbReference type="GO" id="GO:0032259">
    <property type="term" value="P:methylation"/>
    <property type="evidence" value="ECO:0007669"/>
    <property type="project" value="UniProtKB-KW"/>
</dbReference>
<dbReference type="PANTHER" id="PTHR18895:SF74">
    <property type="entry name" value="MTRF1L RELEASE FACTOR GLUTAMINE METHYLTRANSFERASE"/>
    <property type="match status" value="1"/>
</dbReference>
<keyword evidence="4" id="KW-0949">S-adenosyl-L-methionine</keyword>
<evidence type="ECO:0000256" key="5">
    <source>
        <dbReference type="ARBA" id="ARBA00048391"/>
    </source>
</evidence>
<sequence length="241" mass="27182">MNSKPKQYLQGYTEFYKLKFKVTPDVLIPRPETELLVDEVLNFLQTTNLPAGRQGYKLPTILDLGTGCGNIAISIAKNASNVKIMATDISAKALKVARQNAKLHGVLDKITFLHSNLLSSFNLSVVRSHTKIVVTNLPYIPTQRIPYLDPLVKDFEPHIALDGGNDGFKLYRKLFRQISSLQTGFVIESTHRVWQPKLIVCEIDYTQGELSAVEAQKYFPDAQIEVKTDLAHKQRILLVKF</sequence>
<dbReference type="SUPFAM" id="SSF53335">
    <property type="entry name" value="S-adenosyl-L-methionine-dependent methyltransferases"/>
    <property type="match status" value="1"/>
</dbReference>
<evidence type="ECO:0000256" key="2">
    <source>
        <dbReference type="ARBA" id="ARBA00022603"/>
    </source>
</evidence>
<evidence type="ECO:0000256" key="3">
    <source>
        <dbReference type="ARBA" id="ARBA00022679"/>
    </source>
</evidence>